<sequence>MTSSLILRVVAGGQTGVDRAALDVAITHGLPYGGWCPAGGWAEDLPEPPGVLARYPGLRATETADPAERTLRNVRDSDATLVIRRPGVTSPGTDVTLRAAADQDRPCLETTDPGQATAWLTGLRSPDLTLNVAGPRTSEDPAAYDVARSLLEFVLEALLDRPDANARIR</sequence>
<evidence type="ECO:0008006" key="3">
    <source>
        <dbReference type="Google" id="ProtNLM"/>
    </source>
</evidence>
<proteinExistence type="predicted"/>
<evidence type="ECO:0000313" key="1">
    <source>
        <dbReference type="EMBL" id="GGO92796.1"/>
    </source>
</evidence>
<accession>A0ABQ2NCJ5</accession>
<name>A0ABQ2NCJ5_9ACTN</name>
<dbReference type="Proteomes" id="UP000655410">
    <property type="component" value="Unassembled WGS sequence"/>
</dbReference>
<reference evidence="2" key="1">
    <citation type="journal article" date="2019" name="Int. J. Syst. Evol. Microbiol.">
        <title>The Global Catalogue of Microorganisms (GCM) 10K type strain sequencing project: providing services to taxonomists for standard genome sequencing and annotation.</title>
        <authorList>
            <consortium name="The Broad Institute Genomics Platform"/>
            <consortium name="The Broad Institute Genome Sequencing Center for Infectious Disease"/>
            <person name="Wu L."/>
            <person name="Ma J."/>
        </authorList>
    </citation>
    <scope>NUCLEOTIDE SEQUENCE [LARGE SCALE GENOMIC DNA]</scope>
    <source>
        <strain evidence="2">CGMCC 4.7371</strain>
    </source>
</reference>
<dbReference type="InterPro" id="IPR024755">
    <property type="entry name" value="cpYpsA"/>
</dbReference>
<dbReference type="Pfam" id="PF12694">
    <property type="entry name" value="cpYpsA"/>
    <property type="match status" value="1"/>
</dbReference>
<organism evidence="1 2">
    <name type="scientific">Nocardioides phosphati</name>
    <dbReference type="NCBI Taxonomy" id="1867775"/>
    <lineage>
        <taxon>Bacteria</taxon>
        <taxon>Bacillati</taxon>
        <taxon>Actinomycetota</taxon>
        <taxon>Actinomycetes</taxon>
        <taxon>Propionibacteriales</taxon>
        <taxon>Nocardioidaceae</taxon>
        <taxon>Nocardioides</taxon>
    </lineage>
</organism>
<dbReference type="RefSeq" id="WP_188784843.1">
    <property type="nucleotide sequence ID" value="NZ_BMNI01000009.1"/>
</dbReference>
<protein>
    <recommendedName>
        <fullName evidence="3">Molybdenum cofactor carrier</fullName>
    </recommendedName>
</protein>
<gene>
    <name evidence="1" type="ORF">GCM10011584_30030</name>
</gene>
<dbReference type="Gene3D" id="3.40.50.450">
    <property type="match status" value="1"/>
</dbReference>
<dbReference type="EMBL" id="BMNI01000009">
    <property type="protein sequence ID" value="GGO92796.1"/>
    <property type="molecule type" value="Genomic_DNA"/>
</dbReference>
<keyword evidence="2" id="KW-1185">Reference proteome</keyword>
<evidence type="ECO:0000313" key="2">
    <source>
        <dbReference type="Proteomes" id="UP000655410"/>
    </source>
</evidence>
<comment type="caution">
    <text evidence="1">The sequence shown here is derived from an EMBL/GenBank/DDBJ whole genome shotgun (WGS) entry which is preliminary data.</text>
</comment>